<dbReference type="InterPro" id="IPR045617">
    <property type="entry name" value="DUF6445"/>
</dbReference>
<accession>A0ABT0KKC1</accession>
<reference evidence="2 3" key="1">
    <citation type="submission" date="2022-01" db="EMBL/GenBank/DDBJ databases">
        <title>Whole genome-based taxonomy of the Shewanellaceae.</title>
        <authorList>
            <person name="Martin-Rodriguez A.J."/>
        </authorList>
    </citation>
    <scope>NUCLEOTIDE SEQUENCE [LARGE SCALE GENOMIC DNA]</scope>
    <source>
        <strain evidence="2 3">DSM 24955</strain>
    </source>
</reference>
<evidence type="ECO:0000256" key="1">
    <source>
        <dbReference type="SAM" id="MobiDB-lite"/>
    </source>
</evidence>
<protein>
    <submittedName>
        <fullName evidence="2">DUF6445 family protein</fullName>
    </submittedName>
</protein>
<comment type="caution">
    <text evidence="2">The sequence shown here is derived from an EMBL/GenBank/DDBJ whole genome shotgun (WGS) entry which is preliminary data.</text>
</comment>
<feature type="compositionally biased region" description="Polar residues" evidence="1">
    <location>
        <begin position="1"/>
        <end position="17"/>
    </location>
</feature>
<organism evidence="2 3">
    <name type="scientific">Shewanella electrodiphila</name>
    <dbReference type="NCBI Taxonomy" id="934143"/>
    <lineage>
        <taxon>Bacteria</taxon>
        <taxon>Pseudomonadati</taxon>
        <taxon>Pseudomonadota</taxon>
        <taxon>Gammaproteobacteria</taxon>
        <taxon>Alteromonadales</taxon>
        <taxon>Shewanellaceae</taxon>
        <taxon>Shewanella</taxon>
    </lineage>
</organism>
<proteinExistence type="predicted"/>
<keyword evidence="3" id="KW-1185">Reference proteome</keyword>
<name>A0ABT0KKC1_9GAMM</name>
<evidence type="ECO:0000313" key="3">
    <source>
        <dbReference type="Proteomes" id="UP001202134"/>
    </source>
</evidence>
<dbReference type="RefSeq" id="WP_248954706.1">
    <property type="nucleotide sequence ID" value="NZ_JAKIKU010000001.1"/>
</dbReference>
<dbReference type="Pfam" id="PF20043">
    <property type="entry name" value="DUF6445"/>
    <property type="match status" value="1"/>
</dbReference>
<dbReference type="Proteomes" id="UP001202134">
    <property type="component" value="Unassembled WGS sequence"/>
</dbReference>
<gene>
    <name evidence="2" type="ORF">L2737_02840</name>
</gene>
<evidence type="ECO:0000313" key="2">
    <source>
        <dbReference type="EMBL" id="MCL1044271.1"/>
    </source>
</evidence>
<sequence>MTEPHSQTVPKQVSSAKPTDLNPMVRVNKPLKPEIHYIGEQKTPVIVIDDFTADISELQHCANQIDFNLDKGSYYPGIRAKLPRDYVIEVLNHVFQLIYDVYKIPTNLRIKPQATYFSLINRQPESLTTLQRIPHFDTPAPYYFALLQYLNEEDHGATAFFKHIPTQFERITQANMDEYFRAAEPYLQELAPHPAKYFVESNQYYQQHHQIEYKQHRLVIYPGNLLHSTLVCPKTDIDSNPQTGRLTANIFINVS</sequence>
<feature type="region of interest" description="Disordered" evidence="1">
    <location>
        <begin position="1"/>
        <end position="23"/>
    </location>
</feature>
<dbReference type="EMBL" id="JAKIKU010000001">
    <property type="protein sequence ID" value="MCL1044271.1"/>
    <property type="molecule type" value="Genomic_DNA"/>
</dbReference>